<proteinExistence type="predicted"/>
<protein>
    <submittedName>
        <fullName evidence="1">Uncharacterized protein</fullName>
    </submittedName>
</protein>
<accession>A0A0E9VCM0</accession>
<dbReference type="EMBL" id="GBXM01032836">
    <property type="protein sequence ID" value="JAH75741.1"/>
    <property type="molecule type" value="Transcribed_RNA"/>
</dbReference>
<dbReference type="AlphaFoldDB" id="A0A0E9VCM0"/>
<name>A0A0E9VCM0_ANGAN</name>
<organism evidence="1">
    <name type="scientific">Anguilla anguilla</name>
    <name type="common">European freshwater eel</name>
    <name type="synonym">Muraena anguilla</name>
    <dbReference type="NCBI Taxonomy" id="7936"/>
    <lineage>
        <taxon>Eukaryota</taxon>
        <taxon>Metazoa</taxon>
        <taxon>Chordata</taxon>
        <taxon>Craniata</taxon>
        <taxon>Vertebrata</taxon>
        <taxon>Euteleostomi</taxon>
        <taxon>Actinopterygii</taxon>
        <taxon>Neopterygii</taxon>
        <taxon>Teleostei</taxon>
        <taxon>Anguilliformes</taxon>
        <taxon>Anguillidae</taxon>
        <taxon>Anguilla</taxon>
    </lineage>
</organism>
<reference evidence="1" key="1">
    <citation type="submission" date="2014-11" db="EMBL/GenBank/DDBJ databases">
        <authorList>
            <person name="Amaro Gonzalez C."/>
        </authorList>
    </citation>
    <scope>NUCLEOTIDE SEQUENCE</scope>
</reference>
<sequence>MWTNQLSFHYNSSSNMDQSTFLSLRLIFQRGPITLPFITW</sequence>
<reference evidence="1" key="2">
    <citation type="journal article" date="2015" name="Fish Shellfish Immunol.">
        <title>Early steps in the European eel (Anguilla anguilla)-Vibrio vulnificus interaction in the gills: Role of the RtxA13 toxin.</title>
        <authorList>
            <person name="Callol A."/>
            <person name="Pajuelo D."/>
            <person name="Ebbesson L."/>
            <person name="Teles M."/>
            <person name="MacKenzie S."/>
            <person name="Amaro C."/>
        </authorList>
    </citation>
    <scope>NUCLEOTIDE SEQUENCE</scope>
</reference>
<evidence type="ECO:0000313" key="1">
    <source>
        <dbReference type="EMBL" id="JAH75741.1"/>
    </source>
</evidence>